<proteinExistence type="inferred from homology"/>
<sequence>MKKKMKKLAALFGTAMMLGACGSMTETAKNDSANSDVVKIGGNWSLSGQYSAYGTPHDNGVKVAVQNLNDNGGVLGKKVEYVSADNKSDNAESTSQATRLVEQEGVNVLVGSDTTGNCEAQIPVAQQFKVPMVAPAATGNGLTLDDNGNLYDYVFRTCFEDAYQSKELGKYAAQKGWKKVAVLKDNSSDYGQNVANDFKASFEEHGGQVVGEESYTSGDTDFKALLTNLKQNSPDVVFIAGYYQEGGLIIKQLREMGVNAAVLGPDGFGNQKLIDLAGPENAHDVFFVTHFSHNEDSPENVKEFIKKYEDAYGTSPDHFAALAYDATNLIAQAMEKAGSTDSEAVQKALAETKDFQGVTGKFSFDKDHNPVKEVFVQELQGGQVVDTEVVK</sequence>
<evidence type="ECO:0000259" key="4">
    <source>
        <dbReference type="Pfam" id="PF13458"/>
    </source>
</evidence>
<evidence type="ECO:0000313" key="6">
    <source>
        <dbReference type="Proteomes" id="UP000326476"/>
    </source>
</evidence>
<dbReference type="PROSITE" id="PS51257">
    <property type="entry name" value="PROKAR_LIPOPROTEIN"/>
    <property type="match status" value="1"/>
</dbReference>
<comment type="caution">
    <text evidence="5">The sequence shown here is derived from an EMBL/GenBank/DDBJ whole genome shotgun (WGS) entry which is preliminary data.</text>
</comment>
<dbReference type="InterPro" id="IPR028081">
    <property type="entry name" value="Leu-bd"/>
</dbReference>
<feature type="domain" description="Leucine-binding protein" evidence="4">
    <location>
        <begin position="38"/>
        <end position="382"/>
    </location>
</feature>
<dbReference type="PANTHER" id="PTHR30483:SF6">
    <property type="entry name" value="PERIPLASMIC BINDING PROTEIN OF ABC TRANSPORTER FOR NATURAL AMINO ACIDS"/>
    <property type="match status" value="1"/>
</dbReference>
<dbReference type="PANTHER" id="PTHR30483">
    <property type="entry name" value="LEUCINE-SPECIFIC-BINDING PROTEIN"/>
    <property type="match status" value="1"/>
</dbReference>
<dbReference type="InterPro" id="IPR028082">
    <property type="entry name" value="Peripla_BP_I"/>
</dbReference>
<dbReference type="CDD" id="cd06347">
    <property type="entry name" value="PBP1_ABC_LivK_ligand_binding-like"/>
    <property type="match status" value="1"/>
</dbReference>
<evidence type="ECO:0000256" key="1">
    <source>
        <dbReference type="ARBA" id="ARBA00010062"/>
    </source>
</evidence>
<evidence type="ECO:0000256" key="3">
    <source>
        <dbReference type="SAM" id="SignalP"/>
    </source>
</evidence>
<feature type="chain" id="PRO_5044550364" evidence="3">
    <location>
        <begin position="29"/>
        <end position="391"/>
    </location>
</feature>
<accession>A0A178HG66</accession>
<dbReference type="AlphaFoldDB" id="A0A178HG66"/>
<dbReference type="EMBL" id="VYVN01000006">
    <property type="protein sequence ID" value="KAA9241049.1"/>
    <property type="molecule type" value="Genomic_DNA"/>
</dbReference>
<dbReference type="RefSeq" id="WP_064292697.1">
    <property type="nucleotide sequence ID" value="NZ_CAJHMV010000002.1"/>
</dbReference>
<dbReference type="GeneID" id="86857472"/>
<gene>
    <name evidence="5" type="ORF">F6I34_03790</name>
</gene>
<evidence type="ECO:0000313" key="5">
    <source>
        <dbReference type="EMBL" id="KAA9241049.1"/>
    </source>
</evidence>
<protein>
    <submittedName>
        <fullName evidence="5">ABC transporter substrate-binding protein</fullName>
    </submittedName>
</protein>
<keyword evidence="2 3" id="KW-0732">Signal</keyword>
<dbReference type="Proteomes" id="UP000326476">
    <property type="component" value="Unassembled WGS sequence"/>
</dbReference>
<name>A0A178HG66_9LACT</name>
<keyword evidence="6" id="KW-1185">Reference proteome</keyword>
<reference evidence="6" key="1">
    <citation type="submission" date="2019-09" db="EMBL/GenBank/DDBJ databases">
        <title>Draft genome sequence assemblies of isolates from the urinary tract.</title>
        <authorList>
            <person name="Mores C.R."/>
            <person name="Putonti C."/>
            <person name="Wolfe A.J."/>
        </authorList>
    </citation>
    <scope>NUCLEOTIDE SEQUENCE [LARGE SCALE GENOMIC DNA]</scope>
    <source>
        <strain evidence="6">UMB8614</strain>
    </source>
</reference>
<dbReference type="SUPFAM" id="SSF53822">
    <property type="entry name" value="Periplasmic binding protein-like I"/>
    <property type="match status" value="1"/>
</dbReference>
<dbReference type="Pfam" id="PF13458">
    <property type="entry name" value="Peripla_BP_6"/>
    <property type="match status" value="1"/>
</dbReference>
<feature type="signal peptide" evidence="3">
    <location>
        <begin position="1"/>
        <end position="28"/>
    </location>
</feature>
<dbReference type="Gene3D" id="3.40.50.2300">
    <property type="match status" value="2"/>
</dbReference>
<comment type="similarity">
    <text evidence="1">Belongs to the leucine-binding protein family.</text>
</comment>
<organism evidence="5 6">
    <name type="scientific">Aerococcus tenax</name>
    <dbReference type="NCBI Taxonomy" id="3078812"/>
    <lineage>
        <taxon>Bacteria</taxon>
        <taxon>Bacillati</taxon>
        <taxon>Bacillota</taxon>
        <taxon>Bacilli</taxon>
        <taxon>Lactobacillales</taxon>
        <taxon>Aerococcaceae</taxon>
        <taxon>Aerococcus</taxon>
    </lineage>
</organism>
<evidence type="ECO:0000256" key="2">
    <source>
        <dbReference type="ARBA" id="ARBA00022729"/>
    </source>
</evidence>
<dbReference type="InterPro" id="IPR051010">
    <property type="entry name" value="BCAA_transport"/>
</dbReference>